<name>A0A1L7XFZ1_9HELO</name>
<protein>
    <submittedName>
        <fullName evidence="1">Uncharacterized protein</fullName>
    </submittedName>
</protein>
<evidence type="ECO:0000313" key="1">
    <source>
        <dbReference type="EMBL" id="CZR63942.1"/>
    </source>
</evidence>
<gene>
    <name evidence="1" type="ORF">PAC_13839</name>
</gene>
<evidence type="ECO:0000313" key="2">
    <source>
        <dbReference type="Proteomes" id="UP000184330"/>
    </source>
</evidence>
<proteinExistence type="predicted"/>
<sequence length="431" mass="47960">MAASTPDLTLFNELYEEIESNPPALEARKLLTRQCYEVGWIDAARDALQELRAFDPSALEDEAWAKTLLEPPAKKAIAKKPKKPIPKPPSSPAELEAQKLELIRGYEELRSRAKQMLREGHLLRDLTKSTANNGSEAGSRFEVHDQDLQALINGRVHSVLRVRQPAPARGIARKIKQCPEKAVDIAVSDLESVARWLRSHSSGNNDVVREALVKRAQAITTVLPDAMKNLASTALMHVEHEVLRRKYVCEETMYGDQVSDIPRGHFLVTEDGYPWDMEELVQAIQSNGGVMRNPLSKQMFTIDDVRAIVHHPLGHCLAALQIEQSKLSQGIRNKTIDELDNMAKVLLADMSEDQAKSRDILDAFMAYVATLPETEQVALDKLRVPAVDSHTGIPFDTSVGEAVRDAQGNKLCFHKAADLLSQAASHLRKSR</sequence>
<dbReference type="STRING" id="576137.A0A1L7XFZ1"/>
<dbReference type="Proteomes" id="UP000184330">
    <property type="component" value="Unassembled WGS sequence"/>
</dbReference>
<keyword evidence="2" id="KW-1185">Reference proteome</keyword>
<organism evidence="1 2">
    <name type="scientific">Phialocephala subalpina</name>
    <dbReference type="NCBI Taxonomy" id="576137"/>
    <lineage>
        <taxon>Eukaryota</taxon>
        <taxon>Fungi</taxon>
        <taxon>Dikarya</taxon>
        <taxon>Ascomycota</taxon>
        <taxon>Pezizomycotina</taxon>
        <taxon>Leotiomycetes</taxon>
        <taxon>Helotiales</taxon>
        <taxon>Mollisiaceae</taxon>
        <taxon>Phialocephala</taxon>
        <taxon>Phialocephala fortinii species complex</taxon>
    </lineage>
</organism>
<accession>A0A1L7XFZ1</accession>
<dbReference type="OrthoDB" id="5379086at2759"/>
<dbReference type="AlphaFoldDB" id="A0A1L7XFZ1"/>
<dbReference type="EMBL" id="FJOG01000025">
    <property type="protein sequence ID" value="CZR63942.1"/>
    <property type="molecule type" value="Genomic_DNA"/>
</dbReference>
<reference evidence="1 2" key="1">
    <citation type="submission" date="2016-03" db="EMBL/GenBank/DDBJ databases">
        <authorList>
            <person name="Ploux O."/>
        </authorList>
    </citation>
    <scope>NUCLEOTIDE SEQUENCE [LARGE SCALE GENOMIC DNA]</scope>
    <source>
        <strain evidence="1 2">UAMH 11012</strain>
    </source>
</reference>